<evidence type="ECO:0000313" key="1">
    <source>
        <dbReference type="EMBL" id="HJC50197.1"/>
    </source>
</evidence>
<comment type="caution">
    <text evidence="1">The sequence shown here is derived from an EMBL/GenBank/DDBJ whole genome shotgun (WGS) entry which is preliminary data.</text>
</comment>
<sequence>MKQWSEKFYHLYFQAVQISISNWFEVDINEKHRKAYRDYLESMESE</sequence>
<name>A0A9D2PHU1_9FIRM</name>
<gene>
    <name evidence="1" type="ORF">H9754_06420</name>
</gene>
<protein>
    <submittedName>
        <fullName evidence="1">Uncharacterized protein</fullName>
    </submittedName>
</protein>
<dbReference type="Proteomes" id="UP000823904">
    <property type="component" value="Unassembled WGS sequence"/>
</dbReference>
<dbReference type="EMBL" id="DWWD01000024">
    <property type="protein sequence ID" value="HJC50197.1"/>
    <property type="molecule type" value="Genomic_DNA"/>
</dbReference>
<reference evidence="1" key="1">
    <citation type="journal article" date="2021" name="PeerJ">
        <title>Extensive microbial diversity within the chicken gut microbiome revealed by metagenomics and culture.</title>
        <authorList>
            <person name="Gilroy R."/>
            <person name="Ravi A."/>
            <person name="Getino M."/>
            <person name="Pursley I."/>
            <person name="Horton D.L."/>
            <person name="Alikhan N.F."/>
            <person name="Baker D."/>
            <person name="Gharbi K."/>
            <person name="Hall N."/>
            <person name="Watson M."/>
            <person name="Adriaenssens E.M."/>
            <person name="Foster-Nyarko E."/>
            <person name="Jarju S."/>
            <person name="Secka A."/>
            <person name="Antonio M."/>
            <person name="Oren A."/>
            <person name="Chaudhuri R.R."/>
            <person name="La Ragione R."/>
            <person name="Hildebrand F."/>
            <person name="Pallen M.J."/>
        </authorList>
    </citation>
    <scope>NUCLEOTIDE SEQUENCE</scope>
    <source>
        <strain evidence="1">ChiSjej3B21-8574</strain>
    </source>
</reference>
<organism evidence="1 2">
    <name type="scientific">Candidatus Anaerostipes avistercoris</name>
    <dbReference type="NCBI Taxonomy" id="2838462"/>
    <lineage>
        <taxon>Bacteria</taxon>
        <taxon>Bacillati</taxon>
        <taxon>Bacillota</taxon>
        <taxon>Clostridia</taxon>
        <taxon>Lachnospirales</taxon>
        <taxon>Lachnospiraceae</taxon>
        <taxon>Anaerostipes</taxon>
    </lineage>
</organism>
<proteinExistence type="predicted"/>
<dbReference type="AlphaFoldDB" id="A0A9D2PHU1"/>
<accession>A0A9D2PHU1</accession>
<evidence type="ECO:0000313" key="2">
    <source>
        <dbReference type="Proteomes" id="UP000823904"/>
    </source>
</evidence>
<reference evidence="1" key="2">
    <citation type="submission" date="2021-04" db="EMBL/GenBank/DDBJ databases">
        <authorList>
            <person name="Gilroy R."/>
        </authorList>
    </citation>
    <scope>NUCLEOTIDE SEQUENCE</scope>
    <source>
        <strain evidence="1">ChiSjej3B21-8574</strain>
    </source>
</reference>